<accession>A0A172ZJS3</accession>
<evidence type="ECO:0000313" key="4">
    <source>
        <dbReference type="Proteomes" id="UP000078148"/>
    </source>
</evidence>
<feature type="chain" id="PRO_5039497438" description="Right handed beta helix domain-containing protein" evidence="1">
    <location>
        <begin position="26"/>
        <end position="833"/>
    </location>
</feature>
<dbReference type="OrthoDB" id="9760240at2"/>
<dbReference type="SUPFAM" id="SSF51126">
    <property type="entry name" value="Pectin lyase-like"/>
    <property type="match status" value="1"/>
</dbReference>
<dbReference type="InterPro" id="IPR011050">
    <property type="entry name" value="Pectin_lyase_fold/virulence"/>
</dbReference>
<dbReference type="KEGG" id="pbv:AR543_18430"/>
<evidence type="ECO:0000259" key="2">
    <source>
        <dbReference type="Pfam" id="PF13229"/>
    </source>
</evidence>
<organism evidence="3 4">
    <name type="scientific">Paenibacillus bovis</name>
    <dbReference type="NCBI Taxonomy" id="1616788"/>
    <lineage>
        <taxon>Bacteria</taxon>
        <taxon>Bacillati</taxon>
        <taxon>Bacillota</taxon>
        <taxon>Bacilli</taxon>
        <taxon>Bacillales</taxon>
        <taxon>Paenibacillaceae</taxon>
        <taxon>Paenibacillus</taxon>
    </lineage>
</organism>
<sequence>MMSIKKWTALTLSAALLVGFLPTQTKTTYAAAATRMISSGNIVQTGANIYVDLTGNDVTGKGTKEAPYKSITKARSAVRAYKGVLPAGGVTVWVKGGTYNLPATFDLFPQDSGTADKPVIYRTYPGETVNLTTGKGIDPTLWKPLSADAAARVNPAISASKLREIDAAALGIQNIAGFEGGSTFTEKWGIADLIVDGIRQPISQWPNADQSINSNRPGWVTMNGSADSKSFYYGEGGIPEDGDSTDDVNADNTNRAERWKKSMAKGHDLYVKGFWRTAWSPVTSKVGAIFPADSIISLKDIPSGGMGDKFSPTVVNTTRTLNSTSVTANVYNTSTPFTQQSPVTYLSSTNNNVTSNVYGAPSLVVPPLGAATVTASVYEAAVANSDPFVPDTSVSYRVGSGLEEWKAINYLDEIDVPGEWALDFKDGKIYYYPTGDLSKQIVTIADNKSSIVKFNDAAYIQFLGFDVEGGMGNGFELQRSHHITIAGNNVCYVTGSGIVDYYGNNNIIQSNDVFEVGASGITVGFSGNRATLANSNTKISNNHIYKVGTLSSLEGIVVRESVGVTVDHNLVHDTPKAAIKYPSDNNLLMEYNEVHNTSLVESDTGAFYTPQDWTSYGNVLRYNFIHHNQRSNGFYFDDGDSGDVVSKNIIQQSQTGFLMGGGHDNLARNNMVIDTQKAGQIDDRGIQRGYTATGAYAQNLISKNPTSGAWLQYGKDLKATYGYTTNLWADILNPNWHPEFPNGSNISNNVFVQSGAVTTPKNGTFTVKDNLNFTNIADAQFFDAKNMDFRSNNPEIQAKFIGLNTIFPRIGLVQDQYRTKVISRAQSGGLTNR</sequence>
<reference evidence="3 4" key="2">
    <citation type="journal article" date="2016" name="Int. J. Syst. Evol. Microbiol.">
        <title>Paenibacillus bovis sp. nov., isolated from raw yak (Bos grunniens) milk.</title>
        <authorList>
            <person name="Gao C."/>
            <person name="Han J."/>
            <person name="Liu Z."/>
            <person name="Xu X."/>
            <person name="Hang F."/>
            <person name="Wu Z."/>
        </authorList>
    </citation>
    <scope>NUCLEOTIDE SEQUENCE [LARGE SCALE GENOMIC DNA]</scope>
    <source>
        <strain evidence="3 4">BD3526</strain>
    </source>
</reference>
<dbReference type="AlphaFoldDB" id="A0A172ZJS3"/>
<evidence type="ECO:0000313" key="3">
    <source>
        <dbReference type="EMBL" id="ANF97793.1"/>
    </source>
</evidence>
<dbReference type="SMART" id="SM00710">
    <property type="entry name" value="PbH1"/>
    <property type="match status" value="6"/>
</dbReference>
<dbReference type="EMBL" id="CP013023">
    <property type="protein sequence ID" value="ANF97793.1"/>
    <property type="molecule type" value="Genomic_DNA"/>
</dbReference>
<keyword evidence="4" id="KW-1185">Reference proteome</keyword>
<dbReference type="PANTHER" id="PTHR36453:SF1">
    <property type="entry name" value="RIGHT HANDED BETA HELIX DOMAIN-CONTAINING PROTEIN"/>
    <property type="match status" value="1"/>
</dbReference>
<name>A0A172ZJS3_9BACL</name>
<protein>
    <recommendedName>
        <fullName evidence="2">Right handed beta helix domain-containing protein</fullName>
    </recommendedName>
</protein>
<gene>
    <name evidence="3" type="ORF">AR543_18430</name>
</gene>
<dbReference type="InterPro" id="IPR012334">
    <property type="entry name" value="Pectin_lyas_fold"/>
</dbReference>
<feature type="domain" description="Right handed beta helix" evidence="2">
    <location>
        <begin position="534"/>
        <end position="670"/>
    </location>
</feature>
<dbReference type="InterPro" id="IPR006626">
    <property type="entry name" value="PbH1"/>
</dbReference>
<reference evidence="4" key="1">
    <citation type="submission" date="2015-10" db="EMBL/GenBank/DDBJ databases">
        <title>Genome of Paenibacillus bovis sp. nov.</title>
        <authorList>
            <person name="Wu Z."/>
            <person name="Gao C."/>
            <person name="Liu Z."/>
            <person name="Zheng H."/>
        </authorList>
    </citation>
    <scope>NUCLEOTIDE SEQUENCE [LARGE SCALE GENOMIC DNA]</scope>
    <source>
        <strain evidence="4">BD3526</strain>
    </source>
</reference>
<dbReference type="Gene3D" id="2.160.20.10">
    <property type="entry name" value="Single-stranded right-handed beta-helix, Pectin lyase-like"/>
    <property type="match status" value="2"/>
</dbReference>
<feature type="signal peptide" evidence="1">
    <location>
        <begin position="1"/>
        <end position="25"/>
    </location>
</feature>
<dbReference type="Proteomes" id="UP000078148">
    <property type="component" value="Chromosome"/>
</dbReference>
<evidence type="ECO:0000256" key="1">
    <source>
        <dbReference type="SAM" id="SignalP"/>
    </source>
</evidence>
<dbReference type="Pfam" id="PF13229">
    <property type="entry name" value="Beta_helix"/>
    <property type="match status" value="1"/>
</dbReference>
<dbReference type="PANTHER" id="PTHR36453">
    <property type="entry name" value="SECRETED PROTEIN-RELATED"/>
    <property type="match status" value="1"/>
</dbReference>
<proteinExistence type="predicted"/>
<dbReference type="InterPro" id="IPR039448">
    <property type="entry name" value="Beta_helix"/>
</dbReference>
<keyword evidence="1" id="KW-0732">Signal</keyword>
<dbReference type="RefSeq" id="WP_060535887.1">
    <property type="nucleotide sequence ID" value="NZ_CP013023.1"/>
</dbReference>
<dbReference type="STRING" id="1616788.AR543_18430"/>